<dbReference type="KEGG" id="bgt:106051383"/>
<evidence type="ECO:0000256" key="9">
    <source>
        <dbReference type="PIRNR" id="PIRNR017222"/>
    </source>
</evidence>
<protein>
    <recommendedName>
        <fullName evidence="3 9">Eukaryotic translation initiation factor 2A</fullName>
        <shortName evidence="9">eIF-2A</shortName>
    </recommendedName>
</protein>
<accession>A0A2C9LH84</accession>
<dbReference type="STRING" id="6526.A0A2C9LH84"/>
<dbReference type="VEuPathDB" id="VectorBase:BGLB031079"/>
<gene>
    <name evidence="12" type="primary">106051383</name>
</gene>
<keyword evidence="7 9" id="KW-0810">Translation regulation</keyword>
<keyword evidence="8 9" id="KW-0648">Protein biosynthesis</keyword>
<organism evidence="12 13">
    <name type="scientific">Biomphalaria glabrata</name>
    <name type="common">Bloodfluke planorb</name>
    <name type="synonym">Freshwater snail</name>
    <dbReference type="NCBI Taxonomy" id="6526"/>
    <lineage>
        <taxon>Eukaryota</taxon>
        <taxon>Metazoa</taxon>
        <taxon>Spiralia</taxon>
        <taxon>Lophotrochozoa</taxon>
        <taxon>Mollusca</taxon>
        <taxon>Gastropoda</taxon>
        <taxon>Heterobranchia</taxon>
        <taxon>Euthyneura</taxon>
        <taxon>Panpulmonata</taxon>
        <taxon>Hygrophila</taxon>
        <taxon>Lymnaeoidea</taxon>
        <taxon>Planorbidae</taxon>
        <taxon>Biomphalaria</taxon>
    </lineage>
</organism>
<dbReference type="InterPro" id="IPR011387">
    <property type="entry name" value="TIF2A"/>
</dbReference>
<evidence type="ECO:0000256" key="2">
    <source>
        <dbReference type="ARBA" id="ARBA00009573"/>
    </source>
</evidence>
<dbReference type="GO" id="GO:0022627">
    <property type="term" value="C:cytosolic small ribosomal subunit"/>
    <property type="evidence" value="ECO:0007669"/>
    <property type="project" value="TreeGrafter"/>
</dbReference>
<dbReference type="GO" id="GO:0003729">
    <property type="term" value="F:mRNA binding"/>
    <property type="evidence" value="ECO:0007669"/>
    <property type="project" value="TreeGrafter"/>
</dbReference>
<dbReference type="Proteomes" id="UP000076420">
    <property type="component" value="Unassembled WGS sequence"/>
</dbReference>
<evidence type="ECO:0000256" key="1">
    <source>
        <dbReference type="ARBA" id="ARBA00003993"/>
    </source>
</evidence>
<feature type="compositionally biased region" description="Basic residues" evidence="10">
    <location>
        <begin position="474"/>
        <end position="486"/>
    </location>
</feature>
<evidence type="ECO:0000313" key="12">
    <source>
        <dbReference type="EnsemblMetazoa" id="BGLB031079-PA"/>
    </source>
</evidence>
<feature type="region of interest" description="Disordered" evidence="10">
    <location>
        <begin position="431"/>
        <end position="521"/>
    </location>
</feature>
<dbReference type="VEuPathDB" id="VectorBase:BGLAX_047282"/>
<dbReference type="AlphaFoldDB" id="A0A2C9LH84"/>
<keyword evidence="5" id="KW-0853">WD repeat</keyword>
<comment type="function">
    <text evidence="1 9">Functions in the early steps of protein synthesis of a small number of specific mRNAs. Acts by directing the binding of methionyl-tRNAi to 40S ribosomal subunits. In contrast to the eIF-2 complex, it binds methionyl-tRNAi to 40S subunits in a codon-dependent manner, whereas the eIF-2 complex binds methionyl-tRNAi to 40S subunits in a GTP-dependent manner.</text>
</comment>
<dbReference type="GO" id="GO:0003743">
    <property type="term" value="F:translation initiation factor activity"/>
    <property type="evidence" value="ECO:0007669"/>
    <property type="project" value="UniProtKB-UniRule"/>
</dbReference>
<evidence type="ECO:0000256" key="3">
    <source>
        <dbReference type="ARBA" id="ARBA00013819"/>
    </source>
</evidence>
<evidence type="ECO:0000256" key="8">
    <source>
        <dbReference type="ARBA" id="ARBA00022917"/>
    </source>
</evidence>
<dbReference type="GO" id="GO:0000049">
    <property type="term" value="F:tRNA binding"/>
    <property type="evidence" value="ECO:0007669"/>
    <property type="project" value="UniProtKB-UniRule"/>
</dbReference>
<dbReference type="GO" id="GO:0043022">
    <property type="term" value="F:ribosome binding"/>
    <property type="evidence" value="ECO:0007669"/>
    <property type="project" value="UniProtKB-UniRule"/>
</dbReference>
<dbReference type="InterPro" id="IPR015943">
    <property type="entry name" value="WD40/YVTN_repeat-like_dom_sf"/>
</dbReference>
<dbReference type="GO" id="GO:0006417">
    <property type="term" value="P:regulation of translation"/>
    <property type="evidence" value="ECO:0007669"/>
    <property type="project" value="UniProtKB-KW"/>
</dbReference>
<dbReference type="EnsemblMetazoa" id="BGLB031079-RA">
    <property type="protein sequence ID" value="BGLB031079-PA"/>
    <property type="gene ID" value="BGLB031079"/>
</dbReference>
<dbReference type="Pfam" id="PF08662">
    <property type="entry name" value="eIF2A"/>
    <property type="match status" value="1"/>
</dbReference>
<dbReference type="SUPFAM" id="SSF82171">
    <property type="entry name" value="DPP6 N-terminal domain-like"/>
    <property type="match status" value="1"/>
</dbReference>
<dbReference type="PANTHER" id="PTHR13227">
    <property type="entry name" value="EUKARYOTIC TRANSLATION INITIATION FACTOR 2A"/>
    <property type="match status" value="1"/>
</dbReference>
<sequence length="573" mass="64245">MPPFIFLRGANGLWTVDGGKCDSNPVHVLEQSANCKCMTFSEDGSLLSWCNADSIFLLDTKTMEVIHEVNLPKVVALKFSPRATVLACWSNYTVNREQGTGIPNLHLLDVKSWTIKKSLIQKKQIGWDPEWSCDEGICVRNVNNELHFYENNNFETIANKLHLQKVSAFSLALCKPPYVIATYVPGAKGQPSFARIYQYPNFSGPESMLANKSFFKADRVNFFWNKIGTCLLVLTSTESSDSSYYGEQALHFLSKKGESCFVPPQKSGPVYHVEWTPTNSEFIVIHGYMPAKTTIYNTKCEPVFDFGTGPRNFCSFNKQGNILCLAGFGNLAGNLEFWDMKNKKLIAKTQATDTTYLEWSPDGQHLLTATTAPRLRVGNGIRIWHYSGTLMLQHFIAGHAELWQACWQPTSQIQDFAINVKPVESVVEQPKAQAAAYRPPHARNQDAPRPAPAPLHEYEPPSNAKAKEGDKSVSKNKKKREARKAKAAQEEGTKPQEFASSSETPSSQSVDFNTTGIPEVDKKLRNLHKKVQQIQKLQEQQASGKEMEKNQLEKIKSLDSLLKEIKDLELGNC</sequence>
<evidence type="ECO:0000313" key="13">
    <source>
        <dbReference type="Proteomes" id="UP000076420"/>
    </source>
</evidence>
<evidence type="ECO:0000256" key="10">
    <source>
        <dbReference type="SAM" id="MobiDB-lite"/>
    </source>
</evidence>
<evidence type="ECO:0000256" key="6">
    <source>
        <dbReference type="ARBA" id="ARBA00022737"/>
    </source>
</evidence>
<dbReference type="PIRSF" id="PIRSF017222">
    <property type="entry name" value="eIF2A"/>
    <property type="match status" value="1"/>
</dbReference>
<reference evidence="12" key="1">
    <citation type="submission" date="2020-05" db="UniProtKB">
        <authorList>
            <consortium name="EnsemblMetazoa"/>
        </authorList>
    </citation>
    <scope>IDENTIFICATION</scope>
    <source>
        <strain evidence="12">BB02</strain>
    </source>
</reference>
<dbReference type="PANTHER" id="PTHR13227:SF0">
    <property type="entry name" value="EUKARYOTIC TRANSLATION INITIATION FACTOR 2A"/>
    <property type="match status" value="1"/>
</dbReference>
<comment type="similarity">
    <text evidence="2 9">Belongs to the WD repeat EIF2A family.</text>
</comment>
<evidence type="ECO:0000256" key="7">
    <source>
        <dbReference type="ARBA" id="ARBA00022845"/>
    </source>
</evidence>
<dbReference type="OrthoDB" id="2194683at2759"/>
<feature type="domain" description="Translation initiation factor beta propellor-like" evidence="11">
    <location>
        <begin position="212"/>
        <end position="404"/>
    </location>
</feature>
<evidence type="ECO:0000256" key="5">
    <source>
        <dbReference type="ARBA" id="ARBA00022574"/>
    </source>
</evidence>
<dbReference type="Gene3D" id="2.130.10.10">
    <property type="entry name" value="YVTN repeat-like/Quinoprotein amine dehydrogenase"/>
    <property type="match status" value="2"/>
</dbReference>
<keyword evidence="4 9" id="KW-0396">Initiation factor</keyword>
<dbReference type="InterPro" id="IPR013979">
    <property type="entry name" value="TIF_beta_prop-like"/>
</dbReference>
<evidence type="ECO:0000256" key="4">
    <source>
        <dbReference type="ARBA" id="ARBA00022540"/>
    </source>
</evidence>
<feature type="compositionally biased region" description="Polar residues" evidence="10">
    <location>
        <begin position="498"/>
        <end position="516"/>
    </location>
</feature>
<name>A0A2C9LH84_BIOGL</name>
<evidence type="ECO:0000259" key="11">
    <source>
        <dbReference type="Pfam" id="PF08662"/>
    </source>
</evidence>
<proteinExistence type="inferred from homology"/>
<keyword evidence="6" id="KW-0677">Repeat</keyword>